<dbReference type="EMBL" id="JAGQLG010000156">
    <property type="protein sequence ID" value="MCA9382528.1"/>
    <property type="molecule type" value="Genomic_DNA"/>
</dbReference>
<evidence type="ECO:0000256" key="1">
    <source>
        <dbReference type="SAM" id="Phobius"/>
    </source>
</evidence>
<dbReference type="Proteomes" id="UP000782843">
    <property type="component" value="Unassembled WGS sequence"/>
</dbReference>
<organism evidence="2 3">
    <name type="scientific">Candidatus Dojkabacteria bacterium</name>
    <dbReference type="NCBI Taxonomy" id="2099670"/>
    <lineage>
        <taxon>Bacteria</taxon>
        <taxon>Candidatus Dojkabacteria</taxon>
    </lineage>
</organism>
<feature type="transmembrane region" description="Helical" evidence="1">
    <location>
        <begin position="12"/>
        <end position="35"/>
    </location>
</feature>
<keyword evidence="1" id="KW-1133">Transmembrane helix</keyword>
<accession>A0A955RIC1</accession>
<sequence length="459" mass="49767">MINGEEGLSTVIVVVIIGVLILLFSASLSVTTILGTTASFDQINSDSTYYLAESGLEDTLRILQLNTAYDPGTVVSPIGEYEIEGSVLGDGSYELIAKTEKKSTVRRSAVTYVPVSSGPPEVAPYAMFAGEELAFVHNSNSSGRKGSVKGDLYAKDSIRVVRFIVGWSDGSQQTTMISTGNYGQGGGIGQSKDQLYKNSETYYTNFYTLNDVSTHNSATASHLTVYYRDHNIQSISLPSGSNNTKIEDPTILESELTNPQFDFDSACTLQTGESESIYTYTDSDSFKTHIIATNGALEDGVHCIETGDVTVNTGKNVTLNGSIVVKDGFLIILDELSLNDIYNLPVVASKGRLVLGNDGTYMRANLPAPHSAEITGTIYASDDVTIGNYGSDGSTTTPSFKMEGAIWAKKNLYVIQSNSIKNLNLDIVFDQNYTMDIREFNGENTDGYELRTWGEDYGY</sequence>
<dbReference type="AlphaFoldDB" id="A0A955RIC1"/>
<evidence type="ECO:0000313" key="2">
    <source>
        <dbReference type="EMBL" id="MCA9382528.1"/>
    </source>
</evidence>
<keyword evidence="1" id="KW-0472">Membrane</keyword>
<gene>
    <name evidence="2" type="ORF">KC660_03925</name>
</gene>
<protein>
    <submittedName>
        <fullName evidence="2">Uncharacterized protein</fullName>
    </submittedName>
</protein>
<evidence type="ECO:0000313" key="3">
    <source>
        <dbReference type="Proteomes" id="UP000782843"/>
    </source>
</evidence>
<reference evidence="2" key="1">
    <citation type="submission" date="2020-04" db="EMBL/GenBank/DDBJ databases">
        <authorList>
            <person name="Zhang T."/>
        </authorList>
    </citation>
    <scope>NUCLEOTIDE SEQUENCE</scope>
    <source>
        <strain evidence="2">HKST-UBA10</strain>
    </source>
</reference>
<comment type="caution">
    <text evidence="2">The sequence shown here is derived from an EMBL/GenBank/DDBJ whole genome shotgun (WGS) entry which is preliminary data.</text>
</comment>
<proteinExistence type="predicted"/>
<keyword evidence="1" id="KW-0812">Transmembrane</keyword>
<reference evidence="2" key="2">
    <citation type="journal article" date="2021" name="Microbiome">
        <title>Successional dynamics and alternative stable states in a saline activated sludge microbial community over 9 years.</title>
        <authorList>
            <person name="Wang Y."/>
            <person name="Ye J."/>
            <person name="Ju F."/>
            <person name="Liu L."/>
            <person name="Boyd J.A."/>
            <person name="Deng Y."/>
            <person name="Parks D.H."/>
            <person name="Jiang X."/>
            <person name="Yin X."/>
            <person name="Woodcroft B.J."/>
            <person name="Tyson G.W."/>
            <person name="Hugenholtz P."/>
            <person name="Polz M.F."/>
            <person name="Zhang T."/>
        </authorList>
    </citation>
    <scope>NUCLEOTIDE SEQUENCE</scope>
    <source>
        <strain evidence="2">HKST-UBA10</strain>
    </source>
</reference>
<name>A0A955RIC1_9BACT</name>